<dbReference type="SUPFAM" id="SSF52540">
    <property type="entry name" value="P-loop containing nucleoside triphosphate hydrolases"/>
    <property type="match status" value="1"/>
</dbReference>
<evidence type="ECO:0000313" key="12">
    <source>
        <dbReference type="EMBL" id="MDX2960769.1"/>
    </source>
</evidence>
<feature type="binding site" evidence="11">
    <location>
        <position position="70"/>
    </location>
    <ligand>
        <name>substrate</name>
    </ligand>
</feature>
<comment type="caution">
    <text evidence="12">The sequence shown here is derived from an EMBL/GenBank/DDBJ whole genome shotgun (WGS) entry which is preliminary data.</text>
</comment>
<evidence type="ECO:0000256" key="7">
    <source>
        <dbReference type="ARBA" id="ARBA00022777"/>
    </source>
</evidence>
<dbReference type="Proteomes" id="UP001272987">
    <property type="component" value="Unassembled WGS sequence"/>
</dbReference>
<dbReference type="InterPro" id="IPR000623">
    <property type="entry name" value="Shikimate_kinase/TSH1"/>
</dbReference>
<evidence type="ECO:0000313" key="15">
    <source>
        <dbReference type="Proteomes" id="UP001282288"/>
    </source>
</evidence>
<keyword evidence="6 11" id="KW-0547">Nucleotide-binding</keyword>
<comment type="subunit">
    <text evidence="11">Monomer.</text>
</comment>
<dbReference type="Proteomes" id="UP001282288">
    <property type="component" value="Unassembled WGS sequence"/>
</dbReference>
<protein>
    <recommendedName>
        <fullName evidence="3 11">Shikimate kinase</fullName>
        <shortName evidence="11">SK</shortName>
        <ecNumber evidence="3 11">2.7.1.71</ecNumber>
    </recommendedName>
</protein>
<feature type="binding site" evidence="11">
    <location>
        <begin position="2"/>
        <end position="7"/>
    </location>
    <ligand>
        <name>ATP</name>
        <dbReference type="ChEBI" id="CHEBI:30616"/>
    </ligand>
</feature>
<evidence type="ECO:0000256" key="11">
    <source>
        <dbReference type="HAMAP-Rule" id="MF_00109"/>
    </source>
</evidence>
<keyword evidence="11" id="KW-0479">Metal-binding</keyword>
<organism evidence="12 15">
    <name type="scientific">Streptomyces acidiscabies</name>
    <dbReference type="NCBI Taxonomy" id="42234"/>
    <lineage>
        <taxon>Bacteria</taxon>
        <taxon>Bacillati</taxon>
        <taxon>Actinomycetota</taxon>
        <taxon>Actinomycetes</taxon>
        <taxon>Kitasatosporales</taxon>
        <taxon>Streptomycetaceae</taxon>
        <taxon>Streptomyces</taxon>
    </lineage>
</organism>
<dbReference type="EMBL" id="JARAWP010000013">
    <property type="protein sequence ID" value="MDX3020695.1"/>
    <property type="molecule type" value="Genomic_DNA"/>
</dbReference>
<comment type="subcellular location">
    <subcellularLocation>
        <location evidence="11">Cytoplasm</location>
    </subcellularLocation>
</comment>
<keyword evidence="8 11" id="KW-0067">ATP-binding</keyword>
<evidence type="ECO:0000256" key="5">
    <source>
        <dbReference type="ARBA" id="ARBA00022679"/>
    </source>
</evidence>
<evidence type="ECO:0000256" key="1">
    <source>
        <dbReference type="ARBA" id="ARBA00004842"/>
    </source>
</evidence>
<feature type="binding site" evidence="11">
    <location>
        <position position="6"/>
    </location>
    <ligand>
        <name>Mg(2+)</name>
        <dbReference type="ChEBI" id="CHEBI:18420"/>
    </ligand>
</feature>
<dbReference type="AlphaFoldDB" id="A0AAP6EFG8"/>
<keyword evidence="11" id="KW-0460">Magnesium</keyword>
<comment type="catalytic activity">
    <reaction evidence="10 11">
        <text>shikimate + ATP = 3-phosphoshikimate + ADP + H(+)</text>
        <dbReference type="Rhea" id="RHEA:13121"/>
        <dbReference type="ChEBI" id="CHEBI:15378"/>
        <dbReference type="ChEBI" id="CHEBI:30616"/>
        <dbReference type="ChEBI" id="CHEBI:36208"/>
        <dbReference type="ChEBI" id="CHEBI:145989"/>
        <dbReference type="ChEBI" id="CHEBI:456216"/>
        <dbReference type="EC" id="2.7.1.71"/>
    </reaction>
</comment>
<evidence type="ECO:0000256" key="8">
    <source>
        <dbReference type="ARBA" id="ARBA00022840"/>
    </source>
</evidence>
<dbReference type="GeneID" id="69810416"/>
<feature type="binding site" evidence="11">
    <location>
        <position position="142"/>
    </location>
    <ligand>
        <name>ATP</name>
        <dbReference type="ChEBI" id="CHEBI:30616"/>
    </ligand>
</feature>
<feature type="binding site" evidence="11">
    <location>
        <position position="107"/>
    </location>
    <ligand>
        <name>ATP</name>
        <dbReference type="ChEBI" id="CHEBI:30616"/>
    </ligand>
</feature>
<dbReference type="GO" id="GO:0004765">
    <property type="term" value="F:shikimate kinase activity"/>
    <property type="evidence" value="ECO:0007669"/>
    <property type="project" value="UniProtKB-UniRule"/>
</dbReference>
<dbReference type="GO" id="GO:0009423">
    <property type="term" value="P:chorismate biosynthetic process"/>
    <property type="evidence" value="ECO:0007669"/>
    <property type="project" value="UniProtKB-UniRule"/>
</dbReference>
<dbReference type="CDD" id="cd00464">
    <property type="entry name" value="SK"/>
    <property type="match status" value="1"/>
</dbReference>
<evidence type="ECO:0000313" key="13">
    <source>
        <dbReference type="EMBL" id="MDX3020695.1"/>
    </source>
</evidence>
<sequence length="178" mass="18829">MGVGKSTVGRLLAVRLGTGFRDTDGDIVTAEGRTIAEIFAVDGEPAFRAAEKRAVVRALNGHGGVLALGGGAVLDPGTRALLAGRRVLYLTMGAAEAARRLDLGAGRPLLAANPLDKWRELMAARRHLYEEVATAIVATDRRTPDEVTEAALDALELKTATTPFRGAPLDQTPLAHRR</sequence>
<evidence type="ECO:0000256" key="6">
    <source>
        <dbReference type="ARBA" id="ARBA00022741"/>
    </source>
</evidence>
<proteinExistence type="inferred from homology"/>
<dbReference type="PANTHER" id="PTHR21087:SF16">
    <property type="entry name" value="SHIKIMATE KINASE 1, CHLOROPLASTIC"/>
    <property type="match status" value="1"/>
</dbReference>
<dbReference type="PROSITE" id="PS01128">
    <property type="entry name" value="SHIKIMATE_KINASE"/>
    <property type="match status" value="1"/>
</dbReference>
<dbReference type="GO" id="GO:0005524">
    <property type="term" value="F:ATP binding"/>
    <property type="evidence" value="ECO:0007669"/>
    <property type="project" value="UniProtKB-UniRule"/>
</dbReference>
<dbReference type="InterPro" id="IPR031322">
    <property type="entry name" value="Shikimate/glucono_kinase"/>
</dbReference>
<gene>
    <name evidence="11" type="primary">aroK</name>
    <name evidence="12" type="ORF">PV399_13735</name>
    <name evidence="13" type="ORF">PV666_22800</name>
</gene>
<evidence type="ECO:0000256" key="3">
    <source>
        <dbReference type="ARBA" id="ARBA00012154"/>
    </source>
</evidence>
<dbReference type="EC" id="2.7.1.71" evidence="3 11"/>
<comment type="function">
    <text evidence="11">Catalyzes the specific phosphorylation of the 3-hydroxyl group of shikimic acid using ATP as a cosubstrate.</text>
</comment>
<reference evidence="12 14" key="1">
    <citation type="journal article" date="2023" name="Microb. Genom.">
        <title>Mesoterricola silvestris gen. nov., sp. nov., Mesoterricola sediminis sp. nov., Geothrix oryzae sp. nov., Geothrix edaphica sp. nov., Geothrix rubra sp. nov., and Geothrix limicola sp. nov., six novel members of Acidobacteriota isolated from soils.</title>
        <authorList>
            <person name="Weisberg A.J."/>
            <person name="Pearce E."/>
            <person name="Kramer C.G."/>
            <person name="Chang J.H."/>
            <person name="Clarke C.R."/>
        </authorList>
    </citation>
    <scope>NUCLEOTIDE SEQUENCE</scope>
    <source>
        <strain evidence="13 14">NB05-1H</strain>
        <strain evidence="12">NRRL_B-16521</strain>
    </source>
</reference>
<evidence type="ECO:0000256" key="9">
    <source>
        <dbReference type="ARBA" id="ARBA00023141"/>
    </source>
</evidence>
<keyword evidence="7 11" id="KW-0418">Kinase</keyword>
<dbReference type="EMBL" id="JARAWC010000008">
    <property type="protein sequence ID" value="MDX2960769.1"/>
    <property type="molecule type" value="Genomic_DNA"/>
</dbReference>
<evidence type="ECO:0000256" key="10">
    <source>
        <dbReference type="ARBA" id="ARBA00048567"/>
    </source>
</evidence>
<dbReference type="RefSeq" id="WP_050987116.1">
    <property type="nucleotide sequence ID" value="NZ_BCMK01000007.1"/>
</dbReference>
<comment type="pathway">
    <text evidence="1 11">Metabolic intermediate biosynthesis; chorismate biosynthesis; chorismate from D-erythrose 4-phosphate and phosphoenolpyruvate: step 5/7.</text>
</comment>
<dbReference type="GO" id="GO:0009073">
    <property type="term" value="P:aromatic amino acid family biosynthetic process"/>
    <property type="evidence" value="ECO:0007669"/>
    <property type="project" value="UniProtKB-KW"/>
</dbReference>
<name>A0AAP6EFG8_9ACTN</name>
<dbReference type="Pfam" id="PF01202">
    <property type="entry name" value="SKI"/>
    <property type="match status" value="1"/>
</dbReference>
<keyword evidence="5 11" id="KW-0808">Transferase</keyword>
<dbReference type="InterPro" id="IPR023000">
    <property type="entry name" value="Shikimate_kinase_CS"/>
</dbReference>
<dbReference type="HAMAP" id="MF_00109">
    <property type="entry name" value="Shikimate_kinase"/>
    <property type="match status" value="1"/>
</dbReference>
<keyword evidence="11" id="KW-0963">Cytoplasm</keyword>
<dbReference type="InterPro" id="IPR027417">
    <property type="entry name" value="P-loop_NTPase"/>
</dbReference>
<feature type="binding site" evidence="11">
    <location>
        <position position="24"/>
    </location>
    <ligand>
        <name>substrate</name>
    </ligand>
</feature>
<dbReference type="GO" id="GO:0000287">
    <property type="term" value="F:magnesium ion binding"/>
    <property type="evidence" value="ECO:0007669"/>
    <property type="project" value="UniProtKB-UniRule"/>
</dbReference>
<dbReference type="Gene3D" id="3.40.50.300">
    <property type="entry name" value="P-loop containing nucleotide triphosphate hydrolases"/>
    <property type="match status" value="1"/>
</dbReference>
<feature type="binding site" evidence="11">
    <location>
        <position position="48"/>
    </location>
    <ligand>
        <name>substrate</name>
    </ligand>
</feature>
<evidence type="ECO:0000256" key="4">
    <source>
        <dbReference type="ARBA" id="ARBA00022605"/>
    </source>
</evidence>
<dbReference type="GO" id="GO:0008652">
    <property type="term" value="P:amino acid biosynthetic process"/>
    <property type="evidence" value="ECO:0007669"/>
    <property type="project" value="UniProtKB-KW"/>
</dbReference>
<evidence type="ECO:0000256" key="2">
    <source>
        <dbReference type="ARBA" id="ARBA00006997"/>
    </source>
</evidence>
<feature type="binding site" evidence="11">
    <location>
        <position position="125"/>
    </location>
    <ligand>
        <name>substrate</name>
    </ligand>
</feature>
<dbReference type="PANTHER" id="PTHR21087">
    <property type="entry name" value="SHIKIMATE KINASE"/>
    <property type="match status" value="1"/>
</dbReference>
<keyword evidence="14" id="KW-1185">Reference proteome</keyword>
<evidence type="ECO:0000313" key="14">
    <source>
        <dbReference type="Proteomes" id="UP001272987"/>
    </source>
</evidence>
<dbReference type="PRINTS" id="PR01100">
    <property type="entry name" value="SHIKIMTKNASE"/>
</dbReference>
<keyword evidence="9 11" id="KW-0057">Aromatic amino acid biosynthesis</keyword>
<comment type="similarity">
    <text evidence="2 11">Belongs to the shikimate kinase family.</text>
</comment>
<comment type="cofactor">
    <cofactor evidence="11">
        <name>Mg(2+)</name>
        <dbReference type="ChEBI" id="CHEBI:18420"/>
    </cofactor>
    <text evidence="11">Binds 1 Mg(2+) ion per subunit.</text>
</comment>
<keyword evidence="4 11" id="KW-0028">Amino-acid biosynthesis</keyword>
<accession>A0AAP6EFG8</accession>
<dbReference type="GO" id="GO:0005829">
    <property type="term" value="C:cytosol"/>
    <property type="evidence" value="ECO:0007669"/>
    <property type="project" value="TreeGrafter"/>
</dbReference>